<evidence type="ECO:0000313" key="1">
    <source>
        <dbReference type="EMBL" id="KAH3889745.1"/>
    </source>
</evidence>
<reference evidence="1" key="1">
    <citation type="journal article" date="2019" name="bioRxiv">
        <title>The Genome of the Zebra Mussel, Dreissena polymorpha: A Resource for Invasive Species Research.</title>
        <authorList>
            <person name="McCartney M.A."/>
            <person name="Auch B."/>
            <person name="Kono T."/>
            <person name="Mallez S."/>
            <person name="Zhang Y."/>
            <person name="Obille A."/>
            <person name="Becker A."/>
            <person name="Abrahante J.E."/>
            <person name="Garbe J."/>
            <person name="Badalamenti J.P."/>
            <person name="Herman A."/>
            <person name="Mangelson H."/>
            <person name="Liachko I."/>
            <person name="Sullivan S."/>
            <person name="Sone E.D."/>
            <person name="Koren S."/>
            <person name="Silverstein K.A.T."/>
            <person name="Beckman K.B."/>
            <person name="Gohl D.M."/>
        </authorList>
    </citation>
    <scope>NUCLEOTIDE SEQUENCE</scope>
    <source>
        <strain evidence="1">Duluth1</strain>
        <tissue evidence="1">Whole animal</tissue>
    </source>
</reference>
<dbReference type="Proteomes" id="UP000828390">
    <property type="component" value="Unassembled WGS sequence"/>
</dbReference>
<sequence>MLDGQCQMVDMYEILPAAHKRPDWRRISVSSYLILHPNDQAGKGNNDDEDDDYDYNLLTCVQPKLRNIGCLIDVCLTKYLNYIFNPTCKRN</sequence>
<name>A0A9D4N640_DREPO</name>
<protein>
    <submittedName>
        <fullName evidence="1">Uncharacterized protein</fullName>
    </submittedName>
</protein>
<evidence type="ECO:0000313" key="2">
    <source>
        <dbReference type="Proteomes" id="UP000828390"/>
    </source>
</evidence>
<dbReference type="EMBL" id="JAIWYP010000001">
    <property type="protein sequence ID" value="KAH3889745.1"/>
    <property type="molecule type" value="Genomic_DNA"/>
</dbReference>
<proteinExistence type="predicted"/>
<keyword evidence="2" id="KW-1185">Reference proteome</keyword>
<dbReference type="AlphaFoldDB" id="A0A9D4N640"/>
<accession>A0A9D4N640</accession>
<comment type="caution">
    <text evidence="1">The sequence shown here is derived from an EMBL/GenBank/DDBJ whole genome shotgun (WGS) entry which is preliminary data.</text>
</comment>
<organism evidence="1 2">
    <name type="scientific">Dreissena polymorpha</name>
    <name type="common">Zebra mussel</name>
    <name type="synonym">Mytilus polymorpha</name>
    <dbReference type="NCBI Taxonomy" id="45954"/>
    <lineage>
        <taxon>Eukaryota</taxon>
        <taxon>Metazoa</taxon>
        <taxon>Spiralia</taxon>
        <taxon>Lophotrochozoa</taxon>
        <taxon>Mollusca</taxon>
        <taxon>Bivalvia</taxon>
        <taxon>Autobranchia</taxon>
        <taxon>Heteroconchia</taxon>
        <taxon>Euheterodonta</taxon>
        <taxon>Imparidentia</taxon>
        <taxon>Neoheterodontei</taxon>
        <taxon>Myida</taxon>
        <taxon>Dreissenoidea</taxon>
        <taxon>Dreissenidae</taxon>
        <taxon>Dreissena</taxon>
    </lineage>
</organism>
<reference evidence="1" key="2">
    <citation type="submission" date="2020-11" db="EMBL/GenBank/DDBJ databases">
        <authorList>
            <person name="McCartney M.A."/>
            <person name="Auch B."/>
            <person name="Kono T."/>
            <person name="Mallez S."/>
            <person name="Becker A."/>
            <person name="Gohl D.M."/>
            <person name="Silverstein K.A.T."/>
            <person name="Koren S."/>
            <person name="Bechman K.B."/>
            <person name="Herman A."/>
            <person name="Abrahante J.E."/>
            <person name="Garbe J."/>
        </authorList>
    </citation>
    <scope>NUCLEOTIDE SEQUENCE</scope>
    <source>
        <strain evidence="1">Duluth1</strain>
        <tissue evidence="1">Whole animal</tissue>
    </source>
</reference>
<gene>
    <name evidence="1" type="ORF">DPMN_013807</name>
</gene>